<evidence type="ECO:0008006" key="6">
    <source>
        <dbReference type="Google" id="ProtNLM"/>
    </source>
</evidence>
<keyword evidence="5" id="KW-1185">Reference proteome</keyword>
<dbReference type="PANTHER" id="PTHR31005:SF8">
    <property type="entry name" value="DUF4139 DOMAIN-CONTAINING PROTEIN"/>
    <property type="match status" value="1"/>
</dbReference>
<dbReference type="STRING" id="261654.GA0070611_0176"/>
<dbReference type="OrthoDB" id="9777444at2"/>
<dbReference type="InterPro" id="IPR037291">
    <property type="entry name" value="DUF4139"/>
</dbReference>
<sequence>MDIAEIEAPVVGVTVYPDRARVTRRGSVRLAAGEHRVRVAPLPLHLRRDSIRVGGRGAATVLGVDVTTWRQARSADAQVTALEQRRRELADALAEVGDADAIEEQRAEFLGRLAERAGGTYARALAAGDAAPADVAAFTESVAGQLAESHGRRRGLARRRTELAEELAAVERDLAAAQGKRAPDRLAAEVAVSVEVDDAEVELELTYLVDGAGWQPSYDLRLVDETMTVTWFGLVSQSTGEDWPECELRLSTARPAAATAVPELSPWYLDRFRPLPVPPPMAAAAFGGPVPPGAAAPAGGRPRAAAPAQRVRESVAEVEQGVSAATYRPARAVAVPADGSAHRATIAVLELPARLDHVTVPVRAAEAHLRATVRNTSTHTLLPGPAAVFHGADFVAATRLKTWAPGEETELALGVDDRLRVERKLHRRTETKATLGSTRRRDVEYRITVANHTPRPATVEVRDQLPVSRDEGVVVRETVLEPTPAERTELGELTWRLPLAPGESGEVALGFRVELAKGVELTGWRE</sequence>
<evidence type="ECO:0000313" key="5">
    <source>
        <dbReference type="Proteomes" id="UP000199385"/>
    </source>
</evidence>
<dbReference type="PANTHER" id="PTHR31005">
    <property type="entry name" value="DUF4139 DOMAIN-CONTAINING PROTEIN"/>
    <property type="match status" value="1"/>
</dbReference>
<dbReference type="Proteomes" id="UP000199385">
    <property type="component" value="Chromosome I"/>
</dbReference>
<protein>
    <recommendedName>
        <fullName evidence="6">Aspartate ammonia-lyase</fullName>
    </recommendedName>
</protein>
<accession>A0A1A8Z0P7</accession>
<feature type="domain" description="DUF4140" evidence="3">
    <location>
        <begin position="13"/>
        <end position="110"/>
    </location>
</feature>
<dbReference type="NCBIfam" id="TIGR02231">
    <property type="entry name" value="mucoidy inhibitor MuiA family protein"/>
    <property type="match status" value="1"/>
</dbReference>
<dbReference type="RefSeq" id="WP_091655864.1">
    <property type="nucleotide sequence ID" value="NZ_LT594323.1"/>
</dbReference>
<proteinExistence type="predicted"/>
<reference evidence="5" key="1">
    <citation type="submission" date="2016-06" db="EMBL/GenBank/DDBJ databases">
        <authorList>
            <person name="Varghese N."/>
            <person name="Submissions Spin"/>
        </authorList>
    </citation>
    <scope>NUCLEOTIDE SEQUENCE [LARGE SCALE GENOMIC DNA]</scope>
    <source>
        <strain evidence="5">DSM 44815</strain>
    </source>
</reference>
<feature type="domain" description="DUF4139" evidence="2">
    <location>
        <begin position="203"/>
        <end position="516"/>
    </location>
</feature>
<dbReference type="InterPro" id="IPR011935">
    <property type="entry name" value="CHP02231"/>
</dbReference>
<evidence type="ECO:0000313" key="4">
    <source>
        <dbReference type="EMBL" id="SBT37360.1"/>
    </source>
</evidence>
<gene>
    <name evidence="4" type="ORF">GA0070611_0176</name>
</gene>
<organism evidence="4 5">
    <name type="scientific">Micromonospora auratinigra</name>
    <dbReference type="NCBI Taxonomy" id="261654"/>
    <lineage>
        <taxon>Bacteria</taxon>
        <taxon>Bacillati</taxon>
        <taxon>Actinomycetota</taxon>
        <taxon>Actinomycetes</taxon>
        <taxon>Micromonosporales</taxon>
        <taxon>Micromonosporaceae</taxon>
        <taxon>Micromonospora</taxon>
    </lineage>
</organism>
<name>A0A1A8Z0P7_9ACTN</name>
<feature type="coiled-coil region" evidence="1">
    <location>
        <begin position="153"/>
        <end position="180"/>
    </location>
</feature>
<dbReference type="InterPro" id="IPR025554">
    <property type="entry name" value="DUF4140"/>
</dbReference>
<evidence type="ECO:0000259" key="2">
    <source>
        <dbReference type="Pfam" id="PF13598"/>
    </source>
</evidence>
<keyword evidence="1" id="KW-0175">Coiled coil</keyword>
<dbReference type="Pfam" id="PF13600">
    <property type="entry name" value="DUF4140"/>
    <property type="match status" value="1"/>
</dbReference>
<dbReference type="Pfam" id="PF13598">
    <property type="entry name" value="DUF4139"/>
    <property type="match status" value="1"/>
</dbReference>
<evidence type="ECO:0000256" key="1">
    <source>
        <dbReference type="SAM" id="Coils"/>
    </source>
</evidence>
<dbReference type="AlphaFoldDB" id="A0A1A8Z0P7"/>
<dbReference type="PATRIC" id="fig|261654.4.peg.173"/>
<dbReference type="EMBL" id="LT594323">
    <property type="protein sequence ID" value="SBT37360.1"/>
    <property type="molecule type" value="Genomic_DNA"/>
</dbReference>
<evidence type="ECO:0000259" key="3">
    <source>
        <dbReference type="Pfam" id="PF13600"/>
    </source>
</evidence>